<proteinExistence type="predicted"/>
<sequence>MDNLKMISIIVPIYNVEKYLDKCLESIVNQTYKNMEIILVNNGSTDNSLTIAKSWQYQDNRIKVFSIDNKGVSYARNYGIKVSNGNYIAFVDSDDWIDRDMYETLMNGIVEYDADIAQCSYYINSKNKQVLIKKGKENLLLNNTEGVINVLTADIFFPAIWNKLYKKKIITENFKKLNIAEDRLFNIEVFKNAKSSIYIDECKYHYYQRNDSVIHQKFSEKNLDVLKSYQIISSIIKKEYPLFLDLALKNEIIECFVQLGSICLEKKVNNFINEKNYILDRLNDLYKTGIKNKTLGIHYRLLLIVYCISSSLFIFFLRCLFMIRMGK</sequence>
<keyword evidence="2 5" id="KW-0808">Transferase</keyword>
<evidence type="ECO:0000313" key="5">
    <source>
        <dbReference type="EMBL" id="SET28549.1"/>
    </source>
</evidence>
<evidence type="ECO:0000256" key="2">
    <source>
        <dbReference type="ARBA" id="ARBA00022679"/>
    </source>
</evidence>
<protein>
    <submittedName>
        <fullName evidence="5">Glycosyltransferase involved in cell wall bisynthesis</fullName>
    </submittedName>
</protein>
<dbReference type="GeneID" id="78287792"/>
<dbReference type="SUPFAM" id="SSF53448">
    <property type="entry name" value="Nucleotide-diphospho-sugar transferases"/>
    <property type="match status" value="1"/>
</dbReference>
<feature type="transmembrane region" description="Helical" evidence="3">
    <location>
        <begin position="301"/>
        <end position="321"/>
    </location>
</feature>
<keyword evidence="3" id="KW-1133">Transmembrane helix</keyword>
<reference evidence="6" key="1">
    <citation type="submission" date="2016-10" db="EMBL/GenBank/DDBJ databases">
        <authorList>
            <person name="Varghese N."/>
            <person name="Submissions S."/>
        </authorList>
    </citation>
    <scope>NUCLEOTIDE SEQUENCE [LARGE SCALE GENOMIC DNA]</scope>
    <source>
        <strain evidence="6">DSM 1551</strain>
    </source>
</reference>
<keyword evidence="3" id="KW-0472">Membrane</keyword>
<keyword evidence="1" id="KW-0328">Glycosyltransferase</keyword>
<organism evidence="5 6">
    <name type="scientific">Thomasclavelia cocleata</name>
    <dbReference type="NCBI Taxonomy" id="69824"/>
    <lineage>
        <taxon>Bacteria</taxon>
        <taxon>Bacillati</taxon>
        <taxon>Bacillota</taxon>
        <taxon>Erysipelotrichia</taxon>
        <taxon>Erysipelotrichales</taxon>
        <taxon>Coprobacillaceae</taxon>
        <taxon>Thomasclavelia</taxon>
    </lineage>
</organism>
<evidence type="ECO:0000256" key="3">
    <source>
        <dbReference type="SAM" id="Phobius"/>
    </source>
</evidence>
<accession>A0A1I0D8F2</accession>
<evidence type="ECO:0000259" key="4">
    <source>
        <dbReference type="Pfam" id="PF00535"/>
    </source>
</evidence>
<evidence type="ECO:0000313" key="6">
    <source>
        <dbReference type="Proteomes" id="UP000198558"/>
    </source>
</evidence>
<dbReference type="RefSeq" id="WP_092352665.1">
    <property type="nucleotide sequence ID" value="NZ_CAMWPS010000059.1"/>
</dbReference>
<dbReference type="OrthoDB" id="9807674at2"/>
<feature type="domain" description="Glycosyltransferase 2-like" evidence="4">
    <location>
        <begin position="8"/>
        <end position="170"/>
    </location>
</feature>
<dbReference type="PANTHER" id="PTHR22916">
    <property type="entry name" value="GLYCOSYLTRANSFERASE"/>
    <property type="match status" value="1"/>
</dbReference>
<dbReference type="EMBL" id="FOIN01000005">
    <property type="protein sequence ID" value="SET28549.1"/>
    <property type="molecule type" value="Genomic_DNA"/>
</dbReference>
<dbReference type="InterPro" id="IPR001173">
    <property type="entry name" value="Glyco_trans_2-like"/>
</dbReference>
<gene>
    <name evidence="5" type="ORF">SAMN04489758_10569</name>
</gene>
<dbReference type="Gene3D" id="3.90.550.10">
    <property type="entry name" value="Spore Coat Polysaccharide Biosynthesis Protein SpsA, Chain A"/>
    <property type="match status" value="1"/>
</dbReference>
<dbReference type="AlphaFoldDB" id="A0A1I0D8F2"/>
<name>A0A1I0D8F2_9FIRM</name>
<keyword evidence="3" id="KW-0812">Transmembrane</keyword>
<dbReference type="CDD" id="cd00761">
    <property type="entry name" value="Glyco_tranf_GTA_type"/>
    <property type="match status" value="1"/>
</dbReference>
<evidence type="ECO:0000256" key="1">
    <source>
        <dbReference type="ARBA" id="ARBA00022676"/>
    </source>
</evidence>
<dbReference type="Proteomes" id="UP000198558">
    <property type="component" value="Unassembled WGS sequence"/>
</dbReference>
<dbReference type="PANTHER" id="PTHR22916:SF51">
    <property type="entry name" value="GLYCOSYLTRANSFERASE EPSH-RELATED"/>
    <property type="match status" value="1"/>
</dbReference>
<dbReference type="InterPro" id="IPR029044">
    <property type="entry name" value="Nucleotide-diphossugar_trans"/>
</dbReference>
<dbReference type="GO" id="GO:0016757">
    <property type="term" value="F:glycosyltransferase activity"/>
    <property type="evidence" value="ECO:0007669"/>
    <property type="project" value="UniProtKB-KW"/>
</dbReference>
<dbReference type="Pfam" id="PF00535">
    <property type="entry name" value="Glycos_transf_2"/>
    <property type="match status" value="1"/>
</dbReference>
<keyword evidence="6" id="KW-1185">Reference proteome</keyword>